<dbReference type="PROSITE" id="PS50887">
    <property type="entry name" value="GGDEF"/>
    <property type="match status" value="1"/>
</dbReference>
<feature type="transmembrane region" description="Helical" evidence="2">
    <location>
        <begin position="203"/>
        <end position="227"/>
    </location>
</feature>
<dbReference type="AlphaFoldDB" id="F0RSE1"/>
<keyword evidence="2" id="KW-1133">Transmembrane helix</keyword>
<accession>F0RSE1</accession>
<dbReference type="EMBL" id="CP002541">
    <property type="protein sequence ID" value="ADY14341.1"/>
    <property type="molecule type" value="Genomic_DNA"/>
</dbReference>
<dbReference type="KEGG" id="sbu:SpiBuddy_2530"/>
<dbReference type="HOGENOM" id="CLU_715530_0_0_12"/>
<gene>
    <name evidence="4" type="ordered locus">SpiBuddy_2530</name>
</gene>
<dbReference type="InterPro" id="IPR029787">
    <property type="entry name" value="Nucleotide_cyclase"/>
</dbReference>
<evidence type="ECO:0000259" key="3">
    <source>
        <dbReference type="PROSITE" id="PS50887"/>
    </source>
</evidence>
<dbReference type="SUPFAM" id="SSF103190">
    <property type="entry name" value="Sensory domain-like"/>
    <property type="match status" value="1"/>
</dbReference>
<dbReference type="InterPro" id="IPR043128">
    <property type="entry name" value="Rev_trsase/Diguanyl_cyclase"/>
</dbReference>
<feature type="transmembrane region" description="Helical" evidence="2">
    <location>
        <begin position="14"/>
        <end position="34"/>
    </location>
</feature>
<evidence type="ECO:0000313" key="4">
    <source>
        <dbReference type="EMBL" id="ADY14341.1"/>
    </source>
</evidence>
<sequence>MPINRHALAWKRNLFLLLLLVVGFSVAMPVYYIYKQAEAIMIEQTQSKASSLAVSVAAFLSYNIEDYRPLSEADVLAEGGKLEQTYLAFNAVLEEIKRNSDVTFIYTSKYLNDKTSIFILDAENPNSVLFSPFGSRDSMDPAELQTLLSGESTVTRVEDDSVWGTYLSAYAPIKDNRDGSTVGLVGVDYSEDYLLVQFRRFGWVLNISFTVFTLLISIAIYILIVAIHERNGIDDLTKLGNKRAFLKGLQVTLEEAKKTNQNFVLCMLDVNSFKAINDTYGHPVGDSVLRCIGRALMQAVDKSKGCYRYGGDEFAVLLPNTTLLQAQAAKKSMEDEISAIDIPDLKGMRVSASIGMAEWLPGITAETLIDLSDKDLYVQKLKKHHH</sequence>
<dbReference type="InterPro" id="IPR050469">
    <property type="entry name" value="Diguanylate_Cyclase"/>
</dbReference>
<organism evidence="4 5">
    <name type="scientific">Sphaerochaeta globosa (strain ATCC BAA-1886 / DSM 22777 / Buddy)</name>
    <name type="common">Spirochaeta sp. (strain Buddy)</name>
    <dbReference type="NCBI Taxonomy" id="158189"/>
    <lineage>
        <taxon>Bacteria</taxon>
        <taxon>Pseudomonadati</taxon>
        <taxon>Spirochaetota</taxon>
        <taxon>Spirochaetia</taxon>
        <taxon>Spirochaetales</taxon>
        <taxon>Sphaerochaetaceae</taxon>
        <taxon>Sphaerochaeta</taxon>
    </lineage>
</organism>
<dbReference type="Proteomes" id="UP000008466">
    <property type="component" value="Chromosome"/>
</dbReference>
<dbReference type="NCBIfam" id="TIGR00254">
    <property type="entry name" value="GGDEF"/>
    <property type="match status" value="1"/>
</dbReference>
<dbReference type="eggNOG" id="COG3706">
    <property type="taxonomic scope" value="Bacteria"/>
</dbReference>
<keyword evidence="5" id="KW-1185">Reference proteome</keyword>
<proteinExistence type="predicted"/>
<dbReference type="STRING" id="158189.SpiBuddy_2530"/>
<dbReference type="OrthoDB" id="9779586at2"/>
<dbReference type="SMART" id="SM00267">
    <property type="entry name" value="GGDEF"/>
    <property type="match status" value="1"/>
</dbReference>
<dbReference type="Pfam" id="PF00990">
    <property type="entry name" value="GGDEF"/>
    <property type="match status" value="1"/>
</dbReference>
<evidence type="ECO:0000256" key="2">
    <source>
        <dbReference type="SAM" id="Phobius"/>
    </source>
</evidence>
<dbReference type="EC" id="2.7.7.65" evidence="1"/>
<dbReference type="PANTHER" id="PTHR45138:SF2">
    <property type="entry name" value="DIGUANYLATE CYCLASE VDCA"/>
    <property type="match status" value="1"/>
</dbReference>
<dbReference type="Gene3D" id="3.30.70.270">
    <property type="match status" value="1"/>
</dbReference>
<dbReference type="SUPFAM" id="SSF55073">
    <property type="entry name" value="Nucleotide cyclase"/>
    <property type="match status" value="1"/>
</dbReference>
<dbReference type="GO" id="GO:0043709">
    <property type="term" value="P:cell adhesion involved in single-species biofilm formation"/>
    <property type="evidence" value="ECO:0007669"/>
    <property type="project" value="TreeGrafter"/>
</dbReference>
<evidence type="ECO:0000313" key="5">
    <source>
        <dbReference type="Proteomes" id="UP000008466"/>
    </source>
</evidence>
<keyword evidence="2" id="KW-0812">Transmembrane</keyword>
<dbReference type="GO" id="GO:0005886">
    <property type="term" value="C:plasma membrane"/>
    <property type="evidence" value="ECO:0007669"/>
    <property type="project" value="TreeGrafter"/>
</dbReference>
<reference evidence="5" key="1">
    <citation type="submission" date="2011-02" db="EMBL/GenBank/DDBJ databases">
        <title>Complete sequence of Spirochaeta sp. Buddy.</title>
        <authorList>
            <person name="Lucas S."/>
            <person name="Copeland A."/>
            <person name="Lapidus A."/>
            <person name="Cheng J.-F."/>
            <person name="Goodwin L."/>
            <person name="Pitluck S."/>
            <person name="Zeytun A."/>
            <person name="Detter J.C."/>
            <person name="Han C."/>
            <person name="Tapia R."/>
            <person name="Land M."/>
            <person name="Hauser L."/>
            <person name="Kyrpides N."/>
            <person name="Ivanova N."/>
            <person name="Mikhailova N."/>
            <person name="Pagani I."/>
            <person name="Ritalahti K.M."/>
            <person name="Loeffler F.E."/>
            <person name="Woyke T."/>
        </authorList>
    </citation>
    <scope>NUCLEOTIDE SEQUENCE [LARGE SCALE GENOMIC DNA]</scope>
    <source>
        <strain evidence="5">ATCC BAA-1886 / DSM 22777 / Buddy</strain>
    </source>
</reference>
<dbReference type="InterPro" id="IPR000160">
    <property type="entry name" value="GGDEF_dom"/>
</dbReference>
<dbReference type="InterPro" id="IPR029151">
    <property type="entry name" value="Sensor-like_sf"/>
</dbReference>
<dbReference type="GO" id="GO:0052621">
    <property type="term" value="F:diguanylate cyclase activity"/>
    <property type="evidence" value="ECO:0007669"/>
    <property type="project" value="UniProtKB-EC"/>
</dbReference>
<dbReference type="PANTHER" id="PTHR45138">
    <property type="entry name" value="REGULATORY COMPONENTS OF SENSORY TRANSDUCTION SYSTEM"/>
    <property type="match status" value="1"/>
</dbReference>
<dbReference type="eggNOG" id="COG3290">
    <property type="taxonomic scope" value="Bacteria"/>
</dbReference>
<name>F0RSE1_SPHGB</name>
<dbReference type="RefSeq" id="WP_013608186.1">
    <property type="nucleotide sequence ID" value="NC_015152.1"/>
</dbReference>
<dbReference type="GO" id="GO:1902201">
    <property type="term" value="P:negative regulation of bacterial-type flagellum-dependent cell motility"/>
    <property type="evidence" value="ECO:0007669"/>
    <property type="project" value="TreeGrafter"/>
</dbReference>
<dbReference type="CDD" id="cd01949">
    <property type="entry name" value="GGDEF"/>
    <property type="match status" value="1"/>
</dbReference>
<protein>
    <recommendedName>
        <fullName evidence="1">diguanylate cyclase</fullName>
        <ecNumber evidence="1">2.7.7.65</ecNumber>
    </recommendedName>
</protein>
<feature type="domain" description="GGDEF" evidence="3">
    <location>
        <begin position="261"/>
        <end position="386"/>
    </location>
</feature>
<keyword evidence="2" id="KW-0472">Membrane</keyword>
<evidence type="ECO:0000256" key="1">
    <source>
        <dbReference type="ARBA" id="ARBA00012528"/>
    </source>
</evidence>